<accession>A0ABP8J6M2</accession>
<dbReference type="EMBL" id="BAABFR010000008">
    <property type="protein sequence ID" value="GAA4386016.1"/>
    <property type="molecule type" value="Genomic_DNA"/>
</dbReference>
<organism evidence="1 2">
    <name type="scientific">Tsukamurella soli</name>
    <dbReference type="NCBI Taxonomy" id="644556"/>
    <lineage>
        <taxon>Bacteria</taxon>
        <taxon>Bacillati</taxon>
        <taxon>Actinomycetota</taxon>
        <taxon>Actinomycetes</taxon>
        <taxon>Mycobacteriales</taxon>
        <taxon>Tsukamurellaceae</taxon>
        <taxon>Tsukamurella</taxon>
    </lineage>
</organism>
<protein>
    <submittedName>
        <fullName evidence="1">Uncharacterized protein</fullName>
    </submittedName>
</protein>
<dbReference type="Proteomes" id="UP001500635">
    <property type="component" value="Unassembled WGS sequence"/>
</dbReference>
<evidence type="ECO:0000313" key="1">
    <source>
        <dbReference type="EMBL" id="GAA4386016.1"/>
    </source>
</evidence>
<proteinExistence type="predicted"/>
<reference evidence="2" key="1">
    <citation type="journal article" date="2019" name="Int. J. Syst. Evol. Microbiol.">
        <title>The Global Catalogue of Microorganisms (GCM) 10K type strain sequencing project: providing services to taxonomists for standard genome sequencing and annotation.</title>
        <authorList>
            <consortium name="The Broad Institute Genomics Platform"/>
            <consortium name="The Broad Institute Genome Sequencing Center for Infectious Disease"/>
            <person name="Wu L."/>
            <person name="Ma J."/>
        </authorList>
    </citation>
    <scope>NUCLEOTIDE SEQUENCE [LARGE SCALE GENOMIC DNA]</scope>
    <source>
        <strain evidence="2">JCM 17688</strain>
    </source>
</reference>
<comment type="caution">
    <text evidence="1">The sequence shown here is derived from an EMBL/GenBank/DDBJ whole genome shotgun (WGS) entry which is preliminary data.</text>
</comment>
<keyword evidence="2" id="KW-1185">Reference proteome</keyword>
<name>A0ABP8J6M2_9ACTN</name>
<sequence>MDVMTGTPRLAVVDVTSTDEALGRLQNGWQDRSSYALRNTGLSRILVRGADAIVEAPSADPDTARVTRILVSTPQPEQLAAALGEAAGVAPAIGPIGGTDTVIHRVRVRTVTVEVMGGSPGVPAVDLAVDDLAAVRDRLVAAWCAGDPFVINFVGGMRLLLRAVA</sequence>
<gene>
    <name evidence="1" type="ORF">GCM10023147_08650</name>
</gene>
<evidence type="ECO:0000313" key="2">
    <source>
        <dbReference type="Proteomes" id="UP001500635"/>
    </source>
</evidence>